<dbReference type="SMART" id="SM00935">
    <property type="entry name" value="OmpH"/>
    <property type="match status" value="1"/>
</dbReference>
<evidence type="ECO:0000256" key="2">
    <source>
        <dbReference type="SAM" id="SignalP"/>
    </source>
</evidence>
<dbReference type="InterPro" id="IPR005632">
    <property type="entry name" value="Chaperone_Skp"/>
</dbReference>
<feature type="coiled-coil region" evidence="1">
    <location>
        <begin position="90"/>
        <end position="124"/>
    </location>
</feature>
<dbReference type="Proteomes" id="UP000094329">
    <property type="component" value="Unassembled WGS sequence"/>
</dbReference>
<evidence type="ECO:0000313" key="4">
    <source>
        <dbReference type="Proteomes" id="UP000094329"/>
    </source>
</evidence>
<sequence>MKLRVLVALCLATFGLQAVEAAQVAVVDLVKVNKESPLIVAKNDKLAAAEKEKSAKLLKMRNALIDLSAQEKKEIAAITDANKRAEAVKTAQLKLTLEEEKLKKEALELQKAQLEEQHQAQVSINKILDTALAKLAKNKKEPFDLLVNKQAVLYSDGKVPDLTPQLISALQKEPAK</sequence>
<organism evidence="3 4">
    <name type="scientific">Piscirickettsia litoralis</name>
    <dbReference type="NCBI Taxonomy" id="1891921"/>
    <lineage>
        <taxon>Bacteria</taxon>
        <taxon>Pseudomonadati</taxon>
        <taxon>Pseudomonadota</taxon>
        <taxon>Gammaproteobacteria</taxon>
        <taxon>Thiotrichales</taxon>
        <taxon>Piscirickettsiaceae</taxon>
        <taxon>Piscirickettsia</taxon>
    </lineage>
</organism>
<keyword evidence="4" id="KW-1185">Reference proteome</keyword>
<evidence type="ECO:0000256" key="1">
    <source>
        <dbReference type="SAM" id="Coils"/>
    </source>
</evidence>
<dbReference type="EMBL" id="MDTU01000001">
    <property type="protein sequence ID" value="ODN42919.1"/>
    <property type="molecule type" value="Genomic_DNA"/>
</dbReference>
<keyword evidence="1" id="KW-0175">Coiled coil</keyword>
<proteinExistence type="predicted"/>
<accession>A0ABX3A224</accession>
<feature type="chain" id="PRO_5046876427" evidence="2">
    <location>
        <begin position="19"/>
        <end position="176"/>
    </location>
</feature>
<feature type="signal peptide" evidence="2">
    <location>
        <begin position="1"/>
        <end position="18"/>
    </location>
</feature>
<dbReference type="SUPFAM" id="SSF111384">
    <property type="entry name" value="OmpH-like"/>
    <property type="match status" value="1"/>
</dbReference>
<dbReference type="RefSeq" id="WP_069312715.1">
    <property type="nucleotide sequence ID" value="NZ_MDTU01000001.1"/>
</dbReference>
<dbReference type="Gene3D" id="3.30.910.20">
    <property type="entry name" value="Skp domain"/>
    <property type="match status" value="1"/>
</dbReference>
<comment type="caution">
    <text evidence="3">The sequence shown here is derived from an EMBL/GenBank/DDBJ whole genome shotgun (WGS) entry which is preliminary data.</text>
</comment>
<dbReference type="InterPro" id="IPR024930">
    <property type="entry name" value="Skp_dom_sf"/>
</dbReference>
<evidence type="ECO:0000313" key="3">
    <source>
        <dbReference type="EMBL" id="ODN42919.1"/>
    </source>
</evidence>
<keyword evidence="2" id="KW-0732">Signal</keyword>
<gene>
    <name evidence="3" type="ORF">BGC07_08275</name>
</gene>
<name>A0ABX3A224_9GAMM</name>
<reference evidence="3 4" key="1">
    <citation type="submission" date="2016-08" db="EMBL/GenBank/DDBJ databases">
        <title>Draft genome sequence of Candidatus Piscirickettsia litoralis, from seawater.</title>
        <authorList>
            <person name="Wan X."/>
            <person name="Lee A.J."/>
            <person name="Hou S."/>
            <person name="Donachie S.P."/>
        </authorList>
    </citation>
    <scope>NUCLEOTIDE SEQUENCE [LARGE SCALE GENOMIC DNA]</scope>
    <source>
        <strain evidence="3 4">Y2</strain>
    </source>
</reference>
<protein>
    <submittedName>
        <fullName evidence="3">Outer membrane family protein</fullName>
    </submittedName>
</protein>